<dbReference type="RefSeq" id="WP_007270686.1">
    <property type="nucleotide sequence ID" value="NZ_JBITUG010000020.1"/>
</dbReference>
<dbReference type="EMBL" id="VOBL01000003">
    <property type="protein sequence ID" value="KAA0978849.1"/>
    <property type="molecule type" value="Genomic_DNA"/>
</dbReference>
<protein>
    <submittedName>
        <fullName evidence="2">Uncharacterized protein</fullName>
    </submittedName>
</protein>
<sequence>MWPQHKVEVYERMVAELRHTLEGQSQGIPPQVRERLEGIIQGAVHTIETGAEIVAVGLPDLAPETVELPPVDSAVVGPVVAEPEPAEPAPAAAKPAIDPFRHGAHAEANRLVKARQLARWLWDRNITGEQVLGFTNKWRNKIARAAGVNPPSTLETWTVAVDLMARMEELAASGTQPEASERHHLDEHEQWATES</sequence>
<dbReference type="AlphaFoldDB" id="A0A5B0ENJ7"/>
<evidence type="ECO:0000256" key="1">
    <source>
        <dbReference type="SAM" id="MobiDB-lite"/>
    </source>
</evidence>
<name>A0A5B0ENJ7_9MICC</name>
<organism evidence="2 3">
    <name type="scientific">Paeniglutamicibacter gangotriensis</name>
    <dbReference type="NCBI Taxonomy" id="254787"/>
    <lineage>
        <taxon>Bacteria</taxon>
        <taxon>Bacillati</taxon>
        <taxon>Actinomycetota</taxon>
        <taxon>Actinomycetes</taxon>
        <taxon>Micrococcales</taxon>
        <taxon>Micrococcaceae</taxon>
        <taxon>Paeniglutamicibacter</taxon>
    </lineage>
</organism>
<evidence type="ECO:0000313" key="2">
    <source>
        <dbReference type="EMBL" id="KAA0978849.1"/>
    </source>
</evidence>
<feature type="region of interest" description="Disordered" evidence="1">
    <location>
        <begin position="171"/>
        <end position="195"/>
    </location>
</feature>
<dbReference type="OrthoDB" id="4558385at2"/>
<proteinExistence type="predicted"/>
<comment type="caution">
    <text evidence="2">The sequence shown here is derived from an EMBL/GenBank/DDBJ whole genome shotgun (WGS) entry which is preliminary data.</text>
</comment>
<reference evidence="2 3" key="1">
    <citation type="submission" date="2019-07" db="EMBL/GenBank/DDBJ databases">
        <title>Analysis of the biochemical properties, biological activity and biotechnological potential of siderophores and biosurfactants produced by Antarctic psychrotolerant bacteria.</title>
        <authorList>
            <person name="Styczynski M."/>
            <person name="Krucon T."/>
            <person name="Decewicz P."/>
            <person name="Dziewit L."/>
        </authorList>
    </citation>
    <scope>NUCLEOTIDE SEQUENCE [LARGE SCALE GENOMIC DNA]</scope>
    <source>
        <strain evidence="2 3">ANT_H27</strain>
    </source>
</reference>
<dbReference type="Proteomes" id="UP000323856">
    <property type="component" value="Unassembled WGS sequence"/>
</dbReference>
<evidence type="ECO:0000313" key="3">
    <source>
        <dbReference type="Proteomes" id="UP000323856"/>
    </source>
</evidence>
<feature type="compositionally biased region" description="Basic and acidic residues" evidence="1">
    <location>
        <begin position="179"/>
        <end position="195"/>
    </location>
</feature>
<accession>A0A5B0ENJ7</accession>
<gene>
    <name evidence="2" type="ORF">FQ154_03570</name>
</gene>